<dbReference type="AlphaFoldDB" id="A0A2T6BYE4"/>
<dbReference type="Proteomes" id="UP000244090">
    <property type="component" value="Unassembled WGS sequence"/>
</dbReference>
<sequence length="42" mass="4938">MKKKKVTKLKIEKLKISDMNPELLRGGKRSDWTELSECCKDE</sequence>
<reference evidence="1 2" key="1">
    <citation type="submission" date="2018-04" db="EMBL/GenBank/DDBJ databases">
        <title>Genomic Encyclopedia of Archaeal and Bacterial Type Strains, Phase II (KMG-II): from individual species to whole genera.</title>
        <authorList>
            <person name="Goeker M."/>
        </authorList>
    </citation>
    <scope>NUCLEOTIDE SEQUENCE [LARGE SCALE GENOMIC DNA]</scope>
    <source>
        <strain evidence="1 2">DSM 25731</strain>
    </source>
</reference>
<organism evidence="1 2">
    <name type="scientific">Kordia periserrulae</name>
    <dbReference type="NCBI Taxonomy" id="701523"/>
    <lineage>
        <taxon>Bacteria</taxon>
        <taxon>Pseudomonadati</taxon>
        <taxon>Bacteroidota</taxon>
        <taxon>Flavobacteriia</taxon>
        <taxon>Flavobacteriales</taxon>
        <taxon>Flavobacteriaceae</taxon>
        <taxon>Kordia</taxon>
    </lineage>
</organism>
<comment type="caution">
    <text evidence="1">The sequence shown here is derived from an EMBL/GenBank/DDBJ whole genome shotgun (WGS) entry which is preliminary data.</text>
</comment>
<gene>
    <name evidence="1" type="ORF">C8N46_105248</name>
</gene>
<evidence type="ECO:0000313" key="1">
    <source>
        <dbReference type="EMBL" id="PTX61092.1"/>
    </source>
</evidence>
<dbReference type="RefSeq" id="WP_262498078.1">
    <property type="nucleotide sequence ID" value="NZ_QBKT01000005.1"/>
</dbReference>
<name>A0A2T6BYE4_9FLAO</name>
<protein>
    <submittedName>
        <fullName evidence="1">Uncharacterized protein</fullName>
    </submittedName>
</protein>
<accession>A0A2T6BYE4</accession>
<dbReference type="EMBL" id="QBKT01000005">
    <property type="protein sequence ID" value="PTX61092.1"/>
    <property type="molecule type" value="Genomic_DNA"/>
</dbReference>
<proteinExistence type="predicted"/>
<evidence type="ECO:0000313" key="2">
    <source>
        <dbReference type="Proteomes" id="UP000244090"/>
    </source>
</evidence>
<keyword evidence="2" id="KW-1185">Reference proteome</keyword>